<keyword evidence="8" id="KW-1185">Reference proteome</keyword>
<dbReference type="InterPro" id="IPR019887">
    <property type="entry name" value="Tscrpt_reg_AsnC/Lrp_C"/>
</dbReference>
<dbReference type="InterPro" id="IPR019885">
    <property type="entry name" value="Tscrpt_reg_HTH_AsnC-type_CS"/>
</dbReference>
<dbReference type="InterPro" id="IPR036388">
    <property type="entry name" value="WH-like_DNA-bd_sf"/>
</dbReference>
<organism evidence="7 8">
    <name type="scientific">Enterovibrio qingdaonensis</name>
    <dbReference type="NCBI Taxonomy" id="2899818"/>
    <lineage>
        <taxon>Bacteria</taxon>
        <taxon>Pseudomonadati</taxon>
        <taxon>Pseudomonadota</taxon>
        <taxon>Gammaproteobacteria</taxon>
        <taxon>Vibrionales</taxon>
        <taxon>Vibrionaceae</taxon>
        <taxon>Enterovibrio</taxon>
    </lineage>
</organism>
<dbReference type="PANTHER" id="PTHR30154:SF0">
    <property type="entry name" value="LEUCINE-RESPONSIVE REGULATORY PROTEIN"/>
    <property type="match status" value="1"/>
</dbReference>
<evidence type="ECO:0000259" key="6">
    <source>
        <dbReference type="PROSITE" id="PS50956"/>
    </source>
</evidence>
<dbReference type="InterPro" id="IPR019888">
    <property type="entry name" value="Tscrpt_reg_AsnC-like"/>
</dbReference>
<dbReference type="EMBL" id="JAJUBB010000007">
    <property type="protein sequence ID" value="MDD1781829.1"/>
    <property type="molecule type" value="Genomic_DNA"/>
</dbReference>
<dbReference type="Pfam" id="PF13412">
    <property type="entry name" value="HTH_24"/>
    <property type="match status" value="1"/>
</dbReference>
<evidence type="ECO:0000256" key="5">
    <source>
        <dbReference type="ARBA" id="ARBA00039227"/>
    </source>
</evidence>
<sequence length="163" mass="18470">MAISNVTSLDRIDIEILRILQENGRLPVVELAKRVNLTTTPCSERVKRLEREGYISGYHAELSAERLGLDVLIFIHVRLDQTNLSIFDKFAKTALLIPEIEECYSLSGDFDAMIKVRVKNIKAYQQFMSTRIVELPGVIQTRSEIVIAEYKRSTGINADLISS</sequence>
<gene>
    <name evidence="7" type="ORF">LRP49_11635</name>
</gene>
<evidence type="ECO:0000313" key="7">
    <source>
        <dbReference type="EMBL" id="MDD1781829.1"/>
    </source>
</evidence>
<dbReference type="Proteomes" id="UP001149821">
    <property type="component" value="Unassembled WGS sequence"/>
</dbReference>
<name>A0ABT5QML3_9GAMM</name>
<dbReference type="PRINTS" id="PR00033">
    <property type="entry name" value="HTHASNC"/>
</dbReference>
<reference evidence="7" key="1">
    <citation type="submission" date="2021-12" db="EMBL/GenBank/DDBJ databases">
        <title>Enterovibrio ZSDZ35 sp. nov. and Enterovibrio ZSDZ42 sp. nov., isolated from coastal seawater in Qingdao.</title>
        <authorList>
            <person name="Zhang P."/>
        </authorList>
    </citation>
    <scope>NUCLEOTIDE SEQUENCE</scope>
    <source>
        <strain evidence="7">ZSDZ35</strain>
    </source>
</reference>
<dbReference type="Gene3D" id="1.10.10.10">
    <property type="entry name" value="Winged helix-like DNA-binding domain superfamily/Winged helix DNA-binding domain"/>
    <property type="match status" value="1"/>
</dbReference>
<dbReference type="SUPFAM" id="SSF54909">
    <property type="entry name" value="Dimeric alpha+beta barrel"/>
    <property type="match status" value="1"/>
</dbReference>
<dbReference type="PANTHER" id="PTHR30154">
    <property type="entry name" value="LEUCINE-RESPONSIVE REGULATORY PROTEIN"/>
    <property type="match status" value="1"/>
</dbReference>
<comment type="caution">
    <text evidence="7">The sequence shown here is derived from an EMBL/GenBank/DDBJ whole genome shotgun (WGS) entry which is preliminary data.</text>
</comment>
<evidence type="ECO:0000256" key="1">
    <source>
        <dbReference type="ARBA" id="ARBA00023015"/>
    </source>
</evidence>
<dbReference type="CDD" id="cd00090">
    <property type="entry name" value="HTH_ARSR"/>
    <property type="match status" value="1"/>
</dbReference>
<evidence type="ECO:0000313" key="8">
    <source>
        <dbReference type="Proteomes" id="UP001149821"/>
    </source>
</evidence>
<evidence type="ECO:0000256" key="3">
    <source>
        <dbReference type="ARBA" id="ARBA00023159"/>
    </source>
</evidence>
<evidence type="ECO:0000256" key="2">
    <source>
        <dbReference type="ARBA" id="ARBA00023125"/>
    </source>
</evidence>
<dbReference type="InterPro" id="IPR000485">
    <property type="entry name" value="AsnC-type_HTH_dom"/>
</dbReference>
<keyword evidence="3" id="KW-0010">Activator</keyword>
<keyword evidence="4" id="KW-0804">Transcription</keyword>
<dbReference type="PROSITE" id="PS00519">
    <property type="entry name" value="HTH_ASNC_1"/>
    <property type="match status" value="1"/>
</dbReference>
<protein>
    <recommendedName>
        <fullName evidence="5">Leucine-responsive regulatory protein</fullName>
    </recommendedName>
</protein>
<dbReference type="SUPFAM" id="SSF46785">
    <property type="entry name" value="Winged helix' DNA-binding domain"/>
    <property type="match status" value="1"/>
</dbReference>
<keyword evidence="1" id="KW-0805">Transcription regulation</keyword>
<dbReference type="InterPro" id="IPR036390">
    <property type="entry name" value="WH_DNA-bd_sf"/>
</dbReference>
<feature type="domain" description="HTH asnC-type" evidence="6">
    <location>
        <begin position="9"/>
        <end position="70"/>
    </location>
</feature>
<evidence type="ECO:0000256" key="4">
    <source>
        <dbReference type="ARBA" id="ARBA00023163"/>
    </source>
</evidence>
<dbReference type="Pfam" id="PF01037">
    <property type="entry name" value="AsnC_trans_reg"/>
    <property type="match status" value="1"/>
</dbReference>
<dbReference type="InterPro" id="IPR011991">
    <property type="entry name" value="ArsR-like_HTH"/>
</dbReference>
<dbReference type="InterPro" id="IPR011008">
    <property type="entry name" value="Dimeric_a/b-barrel"/>
</dbReference>
<dbReference type="Gene3D" id="3.30.70.920">
    <property type="match status" value="1"/>
</dbReference>
<dbReference type="SMART" id="SM00344">
    <property type="entry name" value="HTH_ASNC"/>
    <property type="match status" value="1"/>
</dbReference>
<dbReference type="PROSITE" id="PS50956">
    <property type="entry name" value="HTH_ASNC_2"/>
    <property type="match status" value="1"/>
</dbReference>
<proteinExistence type="predicted"/>
<accession>A0ABT5QML3</accession>
<keyword evidence="2" id="KW-0238">DNA-binding</keyword>
<dbReference type="RefSeq" id="WP_274142358.1">
    <property type="nucleotide sequence ID" value="NZ_JAJUBB010000007.1"/>
</dbReference>